<dbReference type="GO" id="GO:0003677">
    <property type="term" value="F:DNA binding"/>
    <property type="evidence" value="ECO:0007669"/>
    <property type="project" value="UniProtKB-KW"/>
</dbReference>
<evidence type="ECO:0000259" key="1">
    <source>
        <dbReference type="SMART" id="SM00966"/>
    </source>
</evidence>
<dbReference type="InterPro" id="IPR007159">
    <property type="entry name" value="SpoVT-AbrB_dom"/>
</dbReference>
<accession>A0A7J3SMD1</accession>
<organism evidence="2">
    <name type="scientific">Fervidicoccus fontis</name>
    <dbReference type="NCBI Taxonomy" id="683846"/>
    <lineage>
        <taxon>Archaea</taxon>
        <taxon>Thermoproteota</taxon>
        <taxon>Thermoprotei</taxon>
        <taxon>Fervidicoccales</taxon>
        <taxon>Fervidicoccaceae</taxon>
        <taxon>Fervidicoccus</taxon>
    </lineage>
</organism>
<name>A0A7J3SMD1_9CREN</name>
<proteinExistence type="predicted"/>
<protein>
    <submittedName>
        <fullName evidence="2">AbrB/MazE/SpoVT family DNA-binding domain-containing protein</fullName>
    </submittedName>
</protein>
<dbReference type="Pfam" id="PF04014">
    <property type="entry name" value="MazE_antitoxin"/>
    <property type="match status" value="1"/>
</dbReference>
<reference evidence="2" key="1">
    <citation type="journal article" date="2020" name="mSystems">
        <title>Genome- and Community-Level Interaction Insights into Carbon Utilization and Element Cycling Functions of Hydrothermarchaeota in Hydrothermal Sediment.</title>
        <authorList>
            <person name="Zhou Z."/>
            <person name="Liu Y."/>
            <person name="Xu W."/>
            <person name="Pan J."/>
            <person name="Luo Z.H."/>
            <person name="Li M."/>
        </authorList>
    </citation>
    <scope>NUCLEOTIDE SEQUENCE [LARGE SCALE GENOMIC DNA]</scope>
    <source>
        <strain evidence="2">SpSt-885</strain>
    </source>
</reference>
<dbReference type="AlphaFoldDB" id="A0A7J3SMD1"/>
<sequence>MEIRKIQKLGTTSLIVTLPKTWVNRLGIKPGDSVYLVERENELRIIPFKGDEEVAVTLRGSRERLEEVMRLLRCAMQMGFSKIRLKLDSPISKEEEELMNSIVLEDRDYEGKLSDPFTFEVDLVNKLSFSDIGAMIRESMSLFEKSLSIITNSIESLNPNCVVELEKIQRLFEQRKLNKKHISMIIERNRGDLVEERRVCSFTSASYGICLAINSTNSSFLEIFKVYGPEGVVSKDDAGIVKDVVGDLMNVIWETIGALTNESGRRAQTAKDELLELKKKFETTFRENKVKNDAVKGVLTILFMTIIYFEMLLNDINCYIESKSLEGLHVQ</sequence>
<dbReference type="InterPro" id="IPR037914">
    <property type="entry name" value="SpoVT-AbrB_sf"/>
</dbReference>
<dbReference type="EMBL" id="DTLS01000127">
    <property type="protein sequence ID" value="HGZ60425.1"/>
    <property type="molecule type" value="Genomic_DNA"/>
</dbReference>
<gene>
    <name evidence="2" type="ORF">ENW83_04380</name>
</gene>
<evidence type="ECO:0000313" key="2">
    <source>
        <dbReference type="EMBL" id="HGZ60425.1"/>
    </source>
</evidence>
<feature type="domain" description="SpoVT-AbrB" evidence="1">
    <location>
        <begin position="8"/>
        <end position="53"/>
    </location>
</feature>
<dbReference type="SUPFAM" id="SSF89447">
    <property type="entry name" value="AbrB/MazE/MraZ-like"/>
    <property type="match status" value="1"/>
</dbReference>
<dbReference type="SMART" id="SM00966">
    <property type="entry name" value="SpoVT_AbrB"/>
    <property type="match status" value="1"/>
</dbReference>
<comment type="caution">
    <text evidence="2">The sequence shown here is derived from an EMBL/GenBank/DDBJ whole genome shotgun (WGS) entry which is preliminary data.</text>
</comment>
<keyword evidence="2" id="KW-0238">DNA-binding</keyword>